<dbReference type="EMBL" id="CACTIH010007269">
    <property type="protein sequence ID" value="CAA3007123.1"/>
    <property type="molecule type" value="Genomic_DNA"/>
</dbReference>
<gene>
    <name evidence="1" type="ORF">OLEA9_A121368</name>
</gene>
<dbReference type="Proteomes" id="UP000594638">
    <property type="component" value="Unassembled WGS sequence"/>
</dbReference>
<dbReference type="PANTHER" id="PTHR12741:SF16">
    <property type="entry name" value="CALLOSE SYNTHASE 7"/>
    <property type="match status" value="1"/>
</dbReference>
<dbReference type="AlphaFoldDB" id="A0A8S0TT36"/>
<evidence type="ECO:0000313" key="2">
    <source>
        <dbReference type="Proteomes" id="UP000594638"/>
    </source>
</evidence>
<proteinExistence type="predicted"/>
<dbReference type="GO" id="GO:0003843">
    <property type="term" value="F:1,3-beta-D-glucan synthase activity"/>
    <property type="evidence" value="ECO:0007669"/>
    <property type="project" value="TreeGrafter"/>
</dbReference>
<name>A0A8S0TT36_OLEEU</name>
<evidence type="ECO:0000313" key="1">
    <source>
        <dbReference type="EMBL" id="CAA3007123.1"/>
    </source>
</evidence>
<comment type="caution">
    <text evidence="1">The sequence shown here is derived from an EMBL/GenBank/DDBJ whole genome shotgun (WGS) entry which is preliminary data.</text>
</comment>
<dbReference type="Gramene" id="OE9A121368T1">
    <property type="protein sequence ID" value="OE9A121368C1"/>
    <property type="gene ID" value="OE9A121368"/>
</dbReference>
<accession>A0A8S0TT36</accession>
<dbReference type="OrthoDB" id="1880850at2759"/>
<reference evidence="1 2" key="1">
    <citation type="submission" date="2019-12" db="EMBL/GenBank/DDBJ databases">
        <authorList>
            <person name="Alioto T."/>
            <person name="Alioto T."/>
            <person name="Gomez Garrido J."/>
        </authorList>
    </citation>
    <scope>NUCLEOTIDE SEQUENCE [LARGE SCALE GENOMIC DNA]</scope>
</reference>
<protein>
    <submittedName>
        <fullName evidence="1">Callose synthase 7-like isoform X2</fullName>
    </submittedName>
</protein>
<dbReference type="PANTHER" id="PTHR12741">
    <property type="entry name" value="LYST-INTERACTING PROTEIN LIP5 DOPAMINE RESPONSIVE PROTEIN DRG-1"/>
    <property type="match status" value="1"/>
</dbReference>
<sequence length="127" mass="14962">MEGKVLQKFVICSLLEELEKVNEDGITIPFYLKKIYPDHWKNFEQRIQDPVYGDSDGMELERQWVSYRGQTLFRTAPFGGYRDIDVNHKEHRILKEQGQALAELKFTYVVSCQKYGAQKKSREINTI</sequence>
<organism evidence="1 2">
    <name type="scientific">Olea europaea subsp. europaea</name>
    <dbReference type="NCBI Taxonomy" id="158383"/>
    <lineage>
        <taxon>Eukaryota</taxon>
        <taxon>Viridiplantae</taxon>
        <taxon>Streptophyta</taxon>
        <taxon>Embryophyta</taxon>
        <taxon>Tracheophyta</taxon>
        <taxon>Spermatophyta</taxon>
        <taxon>Magnoliopsida</taxon>
        <taxon>eudicotyledons</taxon>
        <taxon>Gunneridae</taxon>
        <taxon>Pentapetalae</taxon>
        <taxon>asterids</taxon>
        <taxon>lamiids</taxon>
        <taxon>Lamiales</taxon>
        <taxon>Oleaceae</taxon>
        <taxon>Oleeae</taxon>
        <taxon>Olea</taxon>
    </lineage>
</organism>
<dbReference type="GO" id="GO:0005886">
    <property type="term" value="C:plasma membrane"/>
    <property type="evidence" value="ECO:0007669"/>
    <property type="project" value="TreeGrafter"/>
</dbReference>
<keyword evidence="2" id="KW-1185">Reference proteome</keyword>